<evidence type="ECO:0000259" key="11">
    <source>
        <dbReference type="PROSITE" id="PS50011"/>
    </source>
</evidence>
<evidence type="ECO:0000313" key="13">
    <source>
        <dbReference type="Proteomes" id="UP000294847"/>
    </source>
</evidence>
<protein>
    <recommendedName>
        <fullName evidence="1">non-specific serine/threonine protein kinase</fullName>
        <ecNumber evidence="1">2.7.11.1</ecNumber>
    </recommendedName>
</protein>
<dbReference type="SUPFAM" id="SSF56112">
    <property type="entry name" value="Protein kinase-like (PK-like)"/>
    <property type="match status" value="1"/>
</dbReference>
<feature type="compositionally biased region" description="Low complexity" evidence="10">
    <location>
        <begin position="8"/>
        <end position="19"/>
    </location>
</feature>
<evidence type="ECO:0000256" key="8">
    <source>
        <dbReference type="ARBA" id="ARBA00047899"/>
    </source>
</evidence>
<evidence type="ECO:0000256" key="5">
    <source>
        <dbReference type="ARBA" id="ARBA00022741"/>
    </source>
</evidence>
<keyword evidence="4" id="KW-0808">Transferase</keyword>
<name>A0A4P7N4F4_PYROR</name>
<evidence type="ECO:0000256" key="6">
    <source>
        <dbReference type="ARBA" id="ARBA00022777"/>
    </source>
</evidence>
<dbReference type="AlphaFoldDB" id="A0A4P7N4F4"/>
<comment type="catalytic activity">
    <reaction evidence="9">
        <text>L-seryl-[protein] + ATP = O-phospho-L-seryl-[protein] + ADP + H(+)</text>
        <dbReference type="Rhea" id="RHEA:17989"/>
        <dbReference type="Rhea" id="RHEA-COMP:9863"/>
        <dbReference type="Rhea" id="RHEA-COMP:11604"/>
        <dbReference type="ChEBI" id="CHEBI:15378"/>
        <dbReference type="ChEBI" id="CHEBI:29999"/>
        <dbReference type="ChEBI" id="CHEBI:30616"/>
        <dbReference type="ChEBI" id="CHEBI:83421"/>
        <dbReference type="ChEBI" id="CHEBI:456216"/>
        <dbReference type="EC" id="2.7.11.1"/>
    </reaction>
</comment>
<feature type="compositionally biased region" description="Polar residues" evidence="10">
    <location>
        <begin position="963"/>
        <end position="973"/>
    </location>
</feature>
<dbReference type="PANTHER" id="PTHR24346">
    <property type="entry name" value="MAP/MICROTUBULE AFFINITY-REGULATING KINASE"/>
    <property type="match status" value="1"/>
</dbReference>
<dbReference type="GO" id="GO:0005737">
    <property type="term" value="C:cytoplasm"/>
    <property type="evidence" value="ECO:0007669"/>
    <property type="project" value="TreeGrafter"/>
</dbReference>
<evidence type="ECO:0000256" key="7">
    <source>
        <dbReference type="ARBA" id="ARBA00022840"/>
    </source>
</evidence>
<keyword evidence="7" id="KW-0067">ATP-binding</keyword>
<proteinExistence type="predicted"/>
<feature type="region of interest" description="Disordered" evidence="10">
    <location>
        <begin position="267"/>
        <end position="303"/>
    </location>
</feature>
<feature type="region of interest" description="Disordered" evidence="10">
    <location>
        <begin position="1"/>
        <end position="242"/>
    </location>
</feature>
<feature type="compositionally biased region" description="Polar residues" evidence="10">
    <location>
        <begin position="1062"/>
        <end position="1071"/>
    </location>
</feature>
<dbReference type="InterPro" id="IPR017441">
    <property type="entry name" value="Protein_kinase_ATP_BS"/>
</dbReference>
<dbReference type="GO" id="GO:0035556">
    <property type="term" value="P:intracellular signal transduction"/>
    <property type="evidence" value="ECO:0007669"/>
    <property type="project" value="TreeGrafter"/>
</dbReference>
<feature type="compositionally biased region" description="Polar residues" evidence="10">
    <location>
        <begin position="692"/>
        <end position="710"/>
    </location>
</feature>
<dbReference type="FunFam" id="1.10.510.10:FF:000397">
    <property type="entry name" value="Serine/threonine-protein kinase KIN4"/>
    <property type="match status" value="1"/>
</dbReference>
<feature type="compositionally biased region" description="Polar residues" evidence="10">
    <location>
        <begin position="52"/>
        <end position="64"/>
    </location>
</feature>
<sequence length="1219" mass="132840">MSSAVLHAAPQNSTAAAAALNTPTGIPGSPSSRHHYQPSQHSSPSREGYHANLQQPSSNVATQRSSRRPSSHDHQNQHQPQEHSPPIASQSNSPMSSRAAIASPVAVAPAGAPEYYQPTSSDRRRHHAPIAPPRTSSSHQTSAPVNGAQTSRRPVSASHQPQNSSSRRAPDHHGSSADQQTDQSSSSRRRDRHHAPATGDYPPQRQGSTRDPRTATTTTMPIRTNTGGSATASSSKQPSREASEILNSMLVSQPEVDIEREKERLALAQPTSSAHDASEVASPPVVPTQRSRQDHSSKREKHTKFGEYILGNTIGEGEFGKVKLGWKSEGGVQVAIKLIKKDALGSNPNRMQKIMREVSILKQLTHPNIVRLHKMEESERHFGIILEYASGGELFDYILNNRYLKDNAARRLFAQLVSGVGYLHKKGIVHRDLKLENLLLDRNRNIIITDFGFANTFDPALELTEEEEAGLSNREFVKRLGLDKIGANGSRKGDLMQTSCGSPCYAAPELVVSDSLYTGRKVDVWSCGVILYAMLAGYLPFDDDPANPEGDNINLLYKYIVSTPLTFPEYVTPHAKDLLRRILVPDPRRRADLFEVARHSWLSEYAHVVEFITSSTTTHTEIQNTTVPAEDSENPNLARSASVREASRRTPVSPTIGGLASKQGGIDQETEYAARQQKDNKRRTVQVEYVAPTTQTQRGEPAQQQATSGKTRARSGSEGPVEVDPRLSSDKPLPRDPPVSKESYSKPSVRGDPRKPPSSHRNQPSISRPPQSGRVPSDSYVTTMAPGSRPGTSGSMNTAGARPVAGASRSSYGQPLPPTVAGTNVHGRIQQPTDQQSEFGRPSAGGVPSKFAHVPGVAGHDQPDSREGSAKGHRRSNTLGEITGKMFGRSGSIFGNKNRKSSKVDQPQTPTEAKNRDSRKYPPVSMSAAPNPNGEYEPRKSVDSKRSRRSFSFGLGPRKKSGSIHNGSQTSVDKQNKRFSFIPGSISLKAIGIGKETPPGSTQGGGNDSQVDLGYQQEHLREPYRPDSQQQHQRQQSHYVDQRVNEQDLEAAGMDGMYAQLHSPSAPTFSTQQPHQQQQQQHYPAHYTSGQYGDRQMATAVPGYMQSGAHLQTSESESSVNMLSPEQQQFQAHGLRSVSVDHHQKLMEAQGGLGPADRTGSSVGADGRQARVLQKNKRFVDAYDTDHSGGADHAGSSGAARRVMDFFRRRGKARGGDDR</sequence>
<feature type="compositionally biased region" description="Low complexity" evidence="10">
    <location>
        <begin position="1026"/>
        <end position="1039"/>
    </location>
</feature>
<feature type="compositionally biased region" description="Low complexity" evidence="10">
    <location>
        <begin position="1191"/>
        <end position="1200"/>
    </location>
</feature>
<dbReference type="PROSITE" id="PS00107">
    <property type="entry name" value="PROTEIN_KINASE_ATP"/>
    <property type="match status" value="1"/>
</dbReference>
<feature type="compositionally biased region" description="Low complexity" evidence="10">
    <location>
        <begin position="214"/>
        <end position="235"/>
    </location>
</feature>
<evidence type="ECO:0000256" key="2">
    <source>
        <dbReference type="ARBA" id="ARBA00022527"/>
    </source>
</evidence>
<dbReference type="SMART" id="SM00220">
    <property type="entry name" value="S_TKc"/>
    <property type="match status" value="1"/>
</dbReference>
<feature type="compositionally biased region" description="Basic and acidic residues" evidence="10">
    <location>
        <begin position="861"/>
        <end position="870"/>
    </location>
</feature>
<reference evidence="12 13" key="1">
    <citation type="journal article" date="2019" name="Mol. Biol. Evol.">
        <title>Blast fungal genomes show frequent chromosomal changes, gene gains and losses, and effector gene turnover.</title>
        <authorList>
            <person name="Gomez Luciano L.B."/>
            <person name="Jason Tsai I."/>
            <person name="Chuma I."/>
            <person name="Tosa Y."/>
            <person name="Chen Y.H."/>
            <person name="Li J.Y."/>
            <person name="Li M.Y."/>
            <person name="Jade Lu M.Y."/>
            <person name="Nakayashiki H."/>
            <person name="Li W.H."/>
        </authorList>
    </citation>
    <scope>NUCLEOTIDE SEQUENCE [LARGE SCALE GENOMIC DNA]</scope>
    <source>
        <strain evidence="12">MZ5-1-6</strain>
    </source>
</reference>
<dbReference type="InterPro" id="IPR011009">
    <property type="entry name" value="Kinase-like_dom_sf"/>
</dbReference>
<dbReference type="CDD" id="cd14076">
    <property type="entry name" value="STKc_Kin4"/>
    <property type="match status" value="1"/>
</dbReference>
<feature type="region of interest" description="Disordered" evidence="10">
    <location>
        <begin position="990"/>
        <end position="1090"/>
    </location>
</feature>
<dbReference type="InterPro" id="IPR034674">
    <property type="entry name" value="STK_Kin4/ppk1"/>
</dbReference>
<evidence type="ECO:0000256" key="4">
    <source>
        <dbReference type="ARBA" id="ARBA00022679"/>
    </source>
</evidence>
<dbReference type="GO" id="GO:0004674">
    <property type="term" value="F:protein serine/threonine kinase activity"/>
    <property type="evidence" value="ECO:0007669"/>
    <property type="project" value="UniProtKB-KW"/>
</dbReference>
<dbReference type="PANTHER" id="PTHR24346:SF110">
    <property type="entry name" value="NON-SPECIFIC SERINE_THREONINE PROTEIN KINASE"/>
    <property type="match status" value="1"/>
</dbReference>
<accession>A0A4P7N4F4</accession>
<dbReference type="GO" id="GO:0005524">
    <property type="term" value="F:ATP binding"/>
    <property type="evidence" value="ECO:0007669"/>
    <property type="project" value="UniProtKB-UniRule"/>
</dbReference>
<comment type="catalytic activity">
    <reaction evidence="8">
        <text>L-threonyl-[protein] + ATP = O-phospho-L-threonyl-[protein] + ADP + H(+)</text>
        <dbReference type="Rhea" id="RHEA:46608"/>
        <dbReference type="Rhea" id="RHEA-COMP:11060"/>
        <dbReference type="Rhea" id="RHEA-COMP:11605"/>
        <dbReference type="ChEBI" id="CHEBI:15378"/>
        <dbReference type="ChEBI" id="CHEBI:30013"/>
        <dbReference type="ChEBI" id="CHEBI:30616"/>
        <dbReference type="ChEBI" id="CHEBI:61977"/>
        <dbReference type="ChEBI" id="CHEBI:456216"/>
        <dbReference type="EC" id="2.7.11.1"/>
    </reaction>
</comment>
<dbReference type="FunFam" id="3.30.200.20:FF:000003">
    <property type="entry name" value="Non-specific serine/threonine protein kinase"/>
    <property type="match status" value="1"/>
</dbReference>
<evidence type="ECO:0000256" key="9">
    <source>
        <dbReference type="ARBA" id="ARBA00048679"/>
    </source>
</evidence>
<evidence type="ECO:0000256" key="3">
    <source>
        <dbReference type="ARBA" id="ARBA00022553"/>
    </source>
</evidence>
<feature type="region of interest" description="Disordered" evidence="10">
    <location>
        <begin position="1149"/>
        <end position="1169"/>
    </location>
</feature>
<feature type="compositionally biased region" description="Low complexity" evidence="10">
    <location>
        <begin position="37"/>
        <end position="46"/>
    </location>
</feature>
<dbReference type="Proteomes" id="UP000294847">
    <property type="component" value="Chromosome 2"/>
</dbReference>
<organism evidence="12 13">
    <name type="scientific">Pyricularia oryzae</name>
    <name type="common">Rice blast fungus</name>
    <name type="synonym">Magnaporthe oryzae</name>
    <dbReference type="NCBI Taxonomy" id="318829"/>
    <lineage>
        <taxon>Eukaryota</taxon>
        <taxon>Fungi</taxon>
        <taxon>Dikarya</taxon>
        <taxon>Ascomycota</taxon>
        <taxon>Pezizomycotina</taxon>
        <taxon>Sordariomycetes</taxon>
        <taxon>Sordariomycetidae</taxon>
        <taxon>Magnaporthales</taxon>
        <taxon>Pyriculariaceae</taxon>
        <taxon>Pyricularia</taxon>
    </lineage>
</organism>
<dbReference type="EMBL" id="CP034205">
    <property type="protein sequence ID" value="QBZ55931.1"/>
    <property type="molecule type" value="Genomic_DNA"/>
</dbReference>
<dbReference type="GO" id="GO:0051094">
    <property type="term" value="P:positive regulation of developmental process"/>
    <property type="evidence" value="ECO:0007669"/>
    <property type="project" value="UniProtKB-ARBA"/>
</dbReference>
<dbReference type="EC" id="2.7.11.1" evidence="1"/>
<feature type="compositionally biased region" description="Basic and acidic residues" evidence="10">
    <location>
        <begin position="936"/>
        <end position="945"/>
    </location>
</feature>
<feature type="region of interest" description="Disordered" evidence="10">
    <location>
        <begin position="1183"/>
        <end position="1219"/>
    </location>
</feature>
<evidence type="ECO:0000256" key="1">
    <source>
        <dbReference type="ARBA" id="ARBA00012513"/>
    </source>
</evidence>
<feature type="region of interest" description="Disordered" evidence="10">
    <location>
        <begin position="691"/>
        <end position="978"/>
    </location>
</feature>
<dbReference type="Pfam" id="PF00069">
    <property type="entry name" value="Pkinase"/>
    <property type="match status" value="1"/>
</dbReference>
<feature type="compositionally biased region" description="Polar residues" evidence="10">
    <location>
        <begin position="759"/>
        <end position="770"/>
    </location>
</feature>
<feature type="domain" description="Protein kinase" evidence="11">
    <location>
        <begin position="308"/>
        <end position="602"/>
    </location>
</feature>
<keyword evidence="2" id="KW-0723">Serine/threonine-protein kinase</keyword>
<feature type="compositionally biased region" description="Polar residues" evidence="10">
    <location>
        <begin position="135"/>
        <end position="167"/>
    </location>
</feature>
<feature type="region of interest" description="Disordered" evidence="10">
    <location>
        <begin position="624"/>
        <end position="667"/>
    </location>
</feature>
<dbReference type="GO" id="GO:0000011">
    <property type="term" value="P:vacuole inheritance"/>
    <property type="evidence" value="ECO:0007669"/>
    <property type="project" value="UniProtKB-ARBA"/>
</dbReference>
<dbReference type="PROSITE" id="PS50011">
    <property type="entry name" value="PROTEIN_KINASE_DOM"/>
    <property type="match status" value="1"/>
</dbReference>
<dbReference type="Gene3D" id="1.10.510.10">
    <property type="entry name" value="Transferase(Phosphotransferase) domain 1"/>
    <property type="match status" value="1"/>
</dbReference>
<keyword evidence="6" id="KW-0418">Kinase</keyword>
<feature type="compositionally biased region" description="Low complexity" evidence="10">
    <location>
        <begin position="1072"/>
        <end position="1082"/>
    </location>
</feature>
<dbReference type="InterPro" id="IPR000719">
    <property type="entry name" value="Prot_kinase_dom"/>
</dbReference>
<keyword evidence="3" id="KW-0597">Phosphoprotein</keyword>
<evidence type="ECO:0000313" key="12">
    <source>
        <dbReference type="EMBL" id="QBZ55931.1"/>
    </source>
</evidence>
<feature type="compositionally biased region" description="Basic and acidic residues" evidence="10">
    <location>
        <begin position="1202"/>
        <end position="1219"/>
    </location>
</feature>
<keyword evidence="5" id="KW-0547">Nucleotide-binding</keyword>
<gene>
    <name evidence="12" type="ORF">PoMZ_00837</name>
</gene>
<evidence type="ECO:0000256" key="10">
    <source>
        <dbReference type="SAM" id="MobiDB-lite"/>
    </source>
</evidence>
<feature type="compositionally biased region" description="Basic and acidic residues" evidence="10">
    <location>
        <begin position="723"/>
        <end position="734"/>
    </location>
</feature>
<dbReference type="GO" id="GO:0045033">
    <property type="term" value="P:peroxisome inheritance"/>
    <property type="evidence" value="ECO:0007669"/>
    <property type="project" value="UniProtKB-ARBA"/>
</dbReference>
<dbReference type="PROSITE" id="PS00108">
    <property type="entry name" value="PROTEIN_KINASE_ST"/>
    <property type="match status" value="1"/>
</dbReference>
<feature type="compositionally biased region" description="Low complexity" evidence="10">
    <location>
        <begin position="96"/>
        <end position="113"/>
    </location>
</feature>
<dbReference type="InterPro" id="IPR008271">
    <property type="entry name" value="Ser/Thr_kinase_AS"/>
</dbReference>
<feature type="compositionally biased region" description="Low complexity" evidence="10">
    <location>
        <begin position="176"/>
        <end position="186"/>
    </location>
</feature>